<name>A0AAV0ZAQ0_VICFA</name>
<proteinExistence type="predicted"/>
<dbReference type="Pfam" id="PF02721">
    <property type="entry name" value="DUF223"/>
    <property type="match status" value="1"/>
</dbReference>
<sequence>MGHLMVAGYRFPSQAIERICDINDSKELWKVVIWVHHKWNVLINNKEHFEMIYVDKAGGDIHVIIPVAHISVFDEKLLFDHTYTIANFKVQPNVSTFRPSVHKFMLKFTGGTSVGDDNKHEIHAKPLVFTGFSEIINDNYNNDLLIDVIGMVEGIGYYKCSRFIKFTQDRDNSSDPTVLLLQYEKVKEEGGKFLLSVINTYNVMLICLDAGFALIKDFIDCMPKDFIVIFSGHMGSSSQLSS</sequence>
<dbReference type="InterPro" id="IPR003871">
    <property type="entry name" value="RFA1B/D_OB_1st"/>
</dbReference>
<organism evidence="2 3">
    <name type="scientific">Vicia faba</name>
    <name type="common">Broad bean</name>
    <name type="synonym">Faba vulgaris</name>
    <dbReference type="NCBI Taxonomy" id="3906"/>
    <lineage>
        <taxon>Eukaryota</taxon>
        <taxon>Viridiplantae</taxon>
        <taxon>Streptophyta</taxon>
        <taxon>Embryophyta</taxon>
        <taxon>Tracheophyta</taxon>
        <taxon>Spermatophyta</taxon>
        <taxon>Magnoliopsida</taxon>
        <taxon>eudicotyledons</taxon>
        <taxon>Gunneridae</taxon>
        <taxon>Pentapetalae</taxon>
        <taxon>rosids</taxon>
        <taxon>fabids</taxon>
        <taxon>Fabales</taxon>
        <taxon>Fabaceae</taxon>
        <taxon>Papilionoideae</taxon>
        <taxon>50 kb inversion clade</taxon>
        <taxon>NPAAA clade</taxon>
        <taxon>Hologalegina</taxon>
        <taxon>IRL clade</taxon>
        <taxon>Fabeae</taxon>
        <taxon>Vicia</taxon>
    </lineage>
</organism>
<feature type="domain" description="Replication protein A 70 kDa DNA-binding subunit B/D first OB fold" evidence="1">
    <location>
        <begin position="18"/>
        <end position="114"/>
    </location>
</feature>
<dbReference type="InterPro" id="IPR012340">
    <property type="entry name" value="NA-bd_OB-fold"/>
</dbReference>
<protein>
    <recommendedName>
        <fullName evidence="1">Replication protein A 70 kDa DNA-binding subunit B/D first OB fold domain-containing protein</fullName>
    </recommendedName>
</protein>
<keyword evidence="3" id="KW-1185">Reference proteome</keyword>
<dbReference type="SUPFAM" id="SSF50249">
    <property type="entry name" value="Nucleic acid-binding proteins"/>
    <property type="match status" value="1"/>
</dbReference>
<evidence type="ECO:0000313" key="2">
    <source>
        <dbReference type="EMBL" id="CAI8593934.1"/>
    </source>
</evidence>
<dbReference type="Gene3D" id="2.40.50.140">
    <property type="entry name" value="Nucleic acid-binding proteins"/>
    <property type="match status" value="1"/>
</dbReference>
<reference evidence="2 3" key="1">
    <citation type="submission" date="2023-01" db="EMBL/GenBank/DDBJ databases">
        <authorList>
            <person name="Kreplak J."/>
        </authorList>
    </citation>
    <scope>NUCLEOTIDE SEQUENCE [LARGE SCALE GENOMIC DNA]</scope>
</reference>
<dbReference type="EMBL" id="OX451735">
    <property type="protein sequence ID" value="CAI8593934.1"/>
    <property type="molecule type" value="Genomic_DNA"/>
</dbReference>
<evidence type="ECO:0000313" key="3">
    <source>
        <dbReference type="Proteomes" id="UP001157006"/>
    </source>
</evidence>
<gene>
    <name evidence="2" type="ORF">VFH_I116040</name>
</gene>
<dbReference type="AlphaFoldDB" id="A0AAV0ZAQ0"/>
<evidence type="ECO:0000259" key="1">
    <source>
        <dbReference type="Pfam" id="PF02721"/>
    </source>
</evidence>
<dbReference type="CDD" id="cd04480">
    <property type="entry name" value="RPA1_DBD_A_like"/>
    <property type="match status" value="1"/>
</dbReference>
<dbReference type="Proteomes" id="UP001157006">
    <property type="component" value="Chromosome 1S"/>
</dbReference>
<accession>A0AAV0ZAQ0</accession>